<organism evidence="2 3">
    <name type="scientific">Clathrus columnatus</name>
    <dbReference type="NCBI Taxonomy" id="1419009"/>
    <lineage>
        <taxon>Eukaryota</taxon>
        <taxon>Fungi</taxon>
        <taxon>Dikarya</taxon>
        <taxon>Basidiomycota</taxon>
        <taxon>Agaricomycotina</taxon>
        <taxon>Agaricomycetes</taxon>
        <taxon>Phallomycetidae</taxon>
        <taxon>Phallales</taxon>
        <taxon>Clathraceae</taxon>
        <taxon>Clathrus</taxon>
    </lineage>
</organism>
<evidence type="ECO:0000313" key="2">
    <source>
        <dbReference type="EMBL" id="GJJ07020.1"/>
    </source>
</evidence>
<dbReference type="Proteomes" id="UP001050691">
    <property type="component" value="Unassembled WGS sequence"/>
</dbReference>
<evidence type="ECO:0000256" key="1">
    <source>
        <dbReference type="SAM" id="MobiDB-lite"/>
    </source>
</evidence>
<protein>
    <submittedName>
        <fullName evidence="2">Uncharacterized protein</fullName>
    </submittedName>
</protein>
<accession>A0AAV4ZYP8</accession>
<reference evidence="2" key="1">
    <citation type="submission" date="2021-10" db="EMBL/GenBank/DDBJ databases">
        <title>De novo Genome Assembly of Clathrus columnatus (Basidiomycota, Fungi) Using Illumina and Nanopore Sequence Data.</title>
        <authorList>
            <person name="Ogiso-Tanaka E."/>
            <person name="Itagaki H."/>
            <person name="Hosoya T."/>
            <person name="Hosaka K."/>
        </authorList>
    </citation>
    <scope>NUCLEOTIDE SEQUENCE</scope>
    <source>
        <strain evidence="2">MO-923</strain>
    </source>
</reference>
<comment type="caution">
    <text evidence="2">The sequence shown here is derived from an EMBL/GenBank/DDBJ whole genome shotgun (WGS) entry which is preliminary data.</text>
</comment>
<feature type="compositionally biased region" description="Polar residues" evidence="1">
    <location>
        <begin position="28"/>
        <end position="63"/>
    </location>
</feature>
<feature type="region of interest" description="Disordered" evidence="1">
    <location>
        <begin position="24"/>
        <end position="83"/>
    </location>
</feature>
<keyword evidence="3" id="KW-1185">Reference proteome</keyword>
<dbReference type="EMBL" id="BPWL01000002">
    <property type="protein sequence ID" value="GJJ07020.1"/>
    <property type="molecule type" value="Genomic_DNA"/>
</dbReference>
<gene>
    <name evidence="2" type="ORF">Clacol_001218</name>
</gene>
<feature type="compositionally biased region" description="Polar residues" evidence="1">
    <location>
        <begin position="71"/>
        <end position="83"/>
    </location>
</feature>
<name>A0AAV4ZYP8_9AGAM</name>
<evidence type="ECO:0000313" key="3">
    <source>
        <dbReference type="Proteomes" id="UP001050691"/>
    </source>
</evidence>
<sequence>MLSKCYVNSVLAFRDYFRYATPKPQTLDPKSTANTLPRRSGLFSTKMETSATSPALDIPSTTDDVPEAPSVVSNIAPNNLSSK</sequence>
<proteinExistence type="predicted"/>
<dbReference type="AlphaFoldDB" id="A0AAV4ZYP8"/>